<dbReference type="InterPro" id="IPR052173">
    <property type="entry name" value="Beta-lactam_resp_regulator"/>
</dbReference>
<name>A0A1W1Y9J9_9FLAO</name>
<evidence type="ECO:0000259" key="2">
    <source>
        <dbReference type="Pfam" id="PF05569"/>
    </source>
</evidence>
<evidence type="ECO:0000256" key="1">
    <source>
        <dbReference type="SAM" id="Phobius"/>
    </source>
</evidence>
<reference evidence="3 4" key="1">
    <citation type="submission" date="2017-04" db="EMBL/GenBank/DDBJ databases">
        <authorList>
            <person name="Afonso C.L."/>
            <person name="Miller P.J."/>
            <person name="Scott M.A."/>
            <person name="Spackman E."/>
            <person name="Goraichik I."/>
            <person name="Dimitrov K.M."/>
            <person name="Suarez D.L."/>
            <person name="Swayne D.E."/>
        </authorList>
    </citation>
    <scope>NUCLEOTIDE SEQUENCE [LARGE SCALE GENOMIC DNA]</scope>
    <source>
        <strain evidence="3 4">CGMCC 1.12708</strain>
    </source>
</reference>
<evidence type="ECO:0000313" key="3">
    <source>
        <dbReference type="EMBL" id="SMC32804.1"/>
    </source>
</evidence>
<dbReference type="STRING" id="1434700.SAMN06296427_101137"/>
<sequence>MTHLIQSTLILTLFYAAYRIIFERFTFFQHNRIFLLSGLGLSLALPFLPLNFSKERMEYIYLPKSYFENMPAEVSIETNSAFFWKEWTFSEWMLSVYLFGVVLFTFIMLLQIFQVSLLINKGNLIRKDGMKLVLTEKTTSPFSFFNTIVMNPKMLSEEQLGHILTHENIHISQWHQFDVVMAEMLKIVLWFFPVSWWYGKSIRTNLEFIADTNSLENGLDKKAYQLNLVSISQQPSGSVLVNNFSKKLIKHRIKMLNKMKTKKQILSFYAVLIPALVLVSIGISVQAQSQNEKVKQVIVLSDEKIEPENVRVQIKNENGEFQDLDSVNLKLIETTKFPDGSAVVMNFDGTISEFENQDIAFGRAATWEDLKEITPSEISTVDIMKDGKVDKIIITYKDVRKSDTIVRPSVGVQGYAYSFKDSDKILSPKELKLKIQKGEIDLDNPKNEWLKVWKEKGFNEPIEYSHYYKTPENIIFKKNNPINYKIFKTEDLQKIPEGMTFEIDSLLGPEQKMFFKNRKVTKTGDNTFSSDGIKIINFNTKGSKLVANYIGNAPSGYYIDGKKVSKKQFEKTTKNKNYRISHIISDDPKMIKKYGKGISKDGVALATKIN</sequence>
<evidence type="ECO:0000313" key="4">
    <source>
        <dbReference type="Proteomes" id="UP000192393"/>
    </source>
</evidence>
<keyword evidence="1" id="KW-1133">Transmembrane helix</keyword>
<keyword evidence="1" id="KW-0472">Membrane</keyword>
<dbReference type="CDD" id="cd07341">
    <property type="entry name" value="M56_BlaR1_MecR1_like"/>
    <property type="match status" value="1"/>
</dbReference>
<dbReference type="PANTHER" id="PTHR34978">
    <property type="entry name" value="POSSIBLE SENSOR-TRANSDUCER PROTEIN BLAR"/>
    <property type="match status" value="1"/>
</dbReference>
<feature type="transmembrane region" description="Helical" evidence="1">
    <location>
        <begin position="94"/>
        <end position="119"/>
    </location>
</feature>
<proteinExistence type="predicted"/>
<keyword evidence="1" id="KW-0812">Transmembrane</keyword>
<protein>
    <submittedName>
        <fullName evidence="3">BlaR1 peptidase M56</fullName>
    </submittedName>
</protein>
<dbReference type="InterPro" id="IPR008756">
    <property type="entry name" value="Peptidase_M56"/>
</dbReference>
<feature type="domain" description="Peptidase M56" evidence="2">
    <location>
        <begin position="117"/>
        <end position="256"/>
    </location>
</feature>
<keyword evidence="4" id="KW-1185">Reference proteome</keyword>
<dbReference type="AlphaFoldDB" id="A0A1W1Y9J9"/>
<dbReference type="EMBL" id="FWXS01000001">
    <property type="protein sequence ID" value="SMC32804.1"/>
    <property type="molecule type" value="Genomic_DNA"/>
</dbReference>
<accession>A0A1W1Y9J9</accession>
<organism evidence="3 4">
    <name type="scientific">Moheibacter sediminis</name>
    <dbReference type="NCBI Taxonomy" id="1434700"/>
    <lineage>
        <taxon>Bacteria</taxon>
        <taxon>Pseudomonadati</taxon>
        <taxon>Bacteroidota</taxon>
        <taxon>Flavobacteriia</taxon>
        <taxon>Flavobacteriales</taxon>
        <taxon>Weeksellaceae</taxon>
        <taxon>Moheibacter</taxon>
    </lineage>
</organism>
<feature type="transmembrane region" description="Helical" evidence="1">
    <location>
        <begin position="265"/>
        <end position="285"/>
    </location>
</feature>
<feature type="transmembrane region" description="Helical" evidence="1">
    <location>
        <begin position="6"/>
        <end position="22"/>
    </location>
</feature>
<dbReference type="Pfam" id="PF05569">
    <property type="entry name" value="Peptidase_M56"/>
    <property type="match status" value="1"/>
</dbReference>
<dbReference type="PANTHER" id="PTHR34978:SF3">
    <property type="entry name" value="SLR0241 PROTEIN"/>
    <property type="match status" value="1"/>
</dbReference>
<feature type="transmembrane region" description="Helical" evidence="1">
    <location>
        <begin position="34"/>
        <end position="52"/>
    </location>
</feature>
<dbReference type="Proteomes" id="UP000192393">
    <property type="component" value="Unassembled WGS sequence"/>
</dbReference>
<gene>
    <name evidence="3" type="ORF">SAMN06296427_101137</name>
</gene>